<accession>A0A843TVR0</accession>
<dbReference type="EMBL" id="NMUH01000186">
    <property type="protein sequence ID" value="MQL73997.1"/>
    <property type="molecule type" value="Genomic_DNA"/>
</dbReference>
<reference evidence="1" key="1">
    <citation type="submission" date="2017-07" db="EMBL/GenBank/DDBJ databases">
        <title>Taro Niue Genome Assembly and Annotation.</title>
        <authorList>
            <person name="Atibalentja N."/>
            <person name="Keating K."/>
            <person name="Fields C.J."/>
        </authorList>
    </citation>
    <scope>NUCLEOTIDE SEQUENCE</scope>
    <source>
        <strain evidence="1">Niue_2</strain>
        <tissue evidence="1">Leaf</tissue>
    </source>
</reference>
<sequence length="60" mass="6839">MDTAWTSTLATERYTSQPVSPCLAPPVGVRRGLRTTTTAVVWPDYGPMLDPFKWFWNHVE</sequence>
<gene>
    <name evidence="1" type="ORF">Taro_006351</name>
</gene>
<name>A0A843TVR0_COLES</name>
<organism evidence="1 2">
    <name type="scientific">Colocasia esculenta</name>
    <name type="common">Wild taro</name>
    <name type="synonym">Arum esculentum</name>
    <dbReference type="NCBI Taxonomy" id="4460"/>
    <lineage>
        <taxon>Eukaryota</taxon>
        <taxon>Viridiplantae</taxon>
        <taxon>Streptophyta</taxon>
        <taxon>Embryophyta</taxon>
        <taxon>Tracheophyta</taxon>
        <taxon>Spermatophyta</taxon>
        <taxon>Magnoliopsida</taxon>
        <taxon>Liliopsida</taxon>
        <taxon>Araceae</taxon>
        <taxon>Aroideae</taxon>
        <taxon>Colocasieae</taxon>
        <taxon>Colocasia</taxon>
    </lineage>
</organism>
<evidence type="ECO:0000313" key="2">
    <source>
        <dbReference type="Proteomes" id="UP000652761"/>
    </source>
</evidence>
<dbReference type="AlphaFoldDB" id="A0A843TVR0"/>
<protein>
    <submittedName>
        <fullName evidence="1">Uncharacterized protein</fullName>
    </submittedName>
</protein>
<dbReference type="Proteomes" id="UP000652761">
    <property type="component" value="Unassembled WGS sequence"/>
</dbReference>
<proteinExistence type="predicted"/>
<keyword evidence="2" id="KW-1185">Reference proteome</keyword>
<evidence type="ECO:0000313" key="1">
    <source>
        <dbReference type="EMBL" id="MQL73997.1"/>
    </source>
</evidence>
<comment type="caution">
    <text evidence="1">The sequence shown here is derived from an EMBL/GenBank/DDBJ whole genome shotgun (WGS) entry which is preliminary data.</text>
</comment>